<gene>
    <name evidence="1" type="ORF">G7Y89_g10556</name>
</gene>
<dbReference type="AlphaFoldDB" id="A0A8H4W1H8"/>
<accession>A0A8H4W1H8</accession>
<protein>
    <submittedName>
        <fullName evidence="1">Uncharacterized protein</fullName>
    </submittedName>
</protein>
<dbReference type="Proteomes" id="UP000566819">
    <property type="component" value="Unassembled WGS sequence"/>
</dbReference>
<keyword evidence="2" id="KW-1185">Reference proteome</keyword>
<dbReference type="EMBL" id="JAAMPI010000942">
    <property type="protein sequence ID" value="KAF4627599.1"/>
    <property type="molecule type" value="Genomic_DNA"/>
</dbReference>
<evidence type="ECO:0000313" key="2">
    <source>
        <dbReference type="Proteomes" id="UP000566819"/>
    </source>
</evidence>
<organism evidence="1 2">
    <name type="scientific">Cudoniella acicularis</name>
    <dbReference type="NCBI Taxonomy" id="354080"/>
    <lineage>
        <taxon>Eukaryota</taxon>
        <taxon>Fungi</taxon>
        <taxon>Dikarya</taxon>
        <taxon>Ascomycota</taxon>
        <taxon>Pezizomycotina</taxon>
        <taxon>Leotiomycetes</taxon>
        <taxon>Helotiales</taxon>
        <taxon>Tricladiaceae</taxon>
        <taxon>Cudoniella</taxon>
    </lineage>
</organism>
<sequence>MSPINSMFLEPSIGTCPLARRCQTAASQSSRSRHHHHGRLTWTEPVKYWRKACLLACLDHTVLLQIMAKSHTLHSIIVLADDPRWKRRPKANSSSNLSPAIDLLPKGLLRLLVGTRQSVTALQRHEGPDVT</sequence>
<proteinExistence type="predicted"/>
<reference evidence="1 2" key="1">
    <citation type="submission" date="2020-03" db="EMBL/GenBank/DDBJ databases">
        <title>Draft Genome Sequence of Cudoniella acicularis.</title>
        <authorList>
            <person name="Buettner E."/>
            <person name="Kellner H."/>
        </authorList>
    </citation>
    <scope>NUCLEOTIDE SEQUENCE [LARGE SCALE GENOMIC DNA]</scope>
    <source>
        <strain evidence="1 2">DSM 108380</strain>
    </source>
</reference>
<name>A0A8H4W1H8_9HELO</name>
<comment type="caution">
    <text evidence="1">The sequence shown here is derived from an EMBL/GenBank/DDBJ whole genome shotgun (WGS) entry which is preliminary data.</text>
</comment>
<evidence type="ECO:0000313" key="1">
    <source>
        <dbReference type="EMBL" id="KAF4627599.1"/>
    </source>
</evidence>